<evidence type="ECO:0000313" key="2">
    <source>
        <dbReference type="Proteomes" id="UP000011919"/>
    </source>
</evidence>
<name>M7NCW9_9BACL</name>
<dbReference type="eggNOG" id="COG4086">
    <property type="taxonomic scope" value="Bacteria"/>
</dbReference>
<organism evidence="1 2">
    <name type="scientific">Bhargavaea cecembensis DSE10</name>
    <dbReference type="NCBI Taxonomy" id="1235279"/>
    <lineage>
        <taxon>Bacteria</taxon>
        <taxon>Bacillati</taxon>
        <taxon>Bacillota</taxon>
        <taxon>Bacilli</taxon>
        <taxon>Bacillales</taxon>
        <taxon>Caryophanaceae</taxon>
        <taxon>Bhargavaea</taxon>
    </lineage>
</organism>
<keyword evidence="2" id="KW-1185">Reference proteome</keyword>
<comment type="caution">
    <text evidence="1">The sequence shown here is derived from an EMBL/GenBank/DDBJ whole genome shotgun (WGS) entry which is preliminary data.</text>
</comment>
<dbReference type="Proteomes" id="UP000011919">
    <property type="component" value="Unassembled WGS sequence"/>
</dbReference>
<dbReference type="EMBL" id="AOFT01000024">
    <property type="protein sequence ID" value="EMR05026.1"/>
    <property type="molecule type" value="Genomic_DNA"/>
</dbReference>
<reference evidence="1 2" key="1">
    <citation type="journal article" date="2013" name="Genome Announc.">
        <title>Draft Genome Sequence of Bhargavaea cecembensis Strain DSE10T, Isolated from a Deep-Sea Sediment Sample Collected at a Depth of 5,904 m from the Chagos-Laccadive Ridge System in the Indian Ocean.</title>
        <authorList>
            <person name="Shivaji S."/>
            <person name="Ara S."/>
            <person name="Begum Z."/>
            <person name="Ruth M."/>
            <person name="Singh A."/>
            <person name="Kumar Pinnaka A."/>
        </authorList>
    </citation>
    <scope>NUCLEOTIDE SEQUENCE [LARGE SCALE GENOMIC DNA]</scope>
    <source>
        <strain evidence="1 2">DSE10</strain>
    </source>
</reference>
<proteinExistence type="predicted"/>
<dbReference type="AlphaFoldDB" id="M7NCW9"/>
<evidence type="ECO:0000313" key="1">
    <source>
        <dbReference type="EMBL" id="EMR05026.1"/>
    </source>
</evidence>
<dbReference type="InterPro" id="IPR009343">
    <property type="entry name" value="DUF1002"/>
</dbReference>
<dbReference type="Pfam" id="PF06207">
    <property type="entry name" value="DUF1002"/>
    <property type="match status" value="1"/>
</dbReference>
<sequence>MKLFTLPARSYGWGVAFASRKGENLMNQKRRWALPAIIALVLSVLAGPAVSAAPAVDERLGVPIVVYGADLTADQKAGVKSSLKVEEEAEVEEITVSGQDLGKYIQGSNPRARMYSSAKITVTEPGSGLVIQIVTPDNITQVTSDMYANAMLTAGIEDADVDVAAPKPVTGHSALAGIYKAYEASGGTLDTERTDVANDELSVATELAEKSGVDEQKVTELLTELKQQIAEQNPATKEDVERIVSEQLDKLQIELSPEDRQLLIDLMDRIRQLDIDFGQWSDQLGQFAQEFNDKYGDKIRETVNDEGFWQKVKDFFNNLIDSVRSLFS</sequence>
<protein>
    <submittedName>
        <fullName evidence="1">Putative secreted protein</fullName>
    </submittedName>
</protein>
<gene>
    <name evidence="1" type="ORF">C772_03029</name>
</gene>
<dbReference type="STRING" id="1235279.C772_03029"/>
<dbReference type="PATRIC" id="fig|1235279.3.peg.3028"/>
<accession>M7NCW9</accession>